<dbReference type="GO" id="GO:0016020">
    <property type="term" value="C:membrane"/>
    <property type="evidence" value="ECO:0007669"/>
    <property type="project" value="UniProtKB-SubCell"/>
</dbReference>
<dbReference type="Pfam" id="PF01066">
    <property type="entry name" value="CDP-OH_P_transf"/>
    <property type="match status" value="1"/>
</dbReference>
<evidence type="ECO:0000256" key="9">
    <source>
        <dbReference type="ARBA" id="ARBA00023209"/>
    </source>
</evidence>
<evidence type="ECO:0000256" key="1">
    <source>
        <dbReference type="ARBA" id="ARBA00004141"/>
    </source>
</evidence>
<evidence type="ECO:0000256" key="3">
    <source>
        <dbReference type="ARBA" id="ARBA00022516"/>
    </source>
</evidence>
<accession>A0AA43U8X1</accession>
<dbReference type="PANTHER" id="PTHR14269:SF11">
    <property type="entry name" value="CDP-DIACYLGLYCEROL--GLYCEROL-3-PHOSPHATE 3-PHOSPHATIDYLTRANSFERASE"/>
    <property type="match status" value="1"/>
</dbReference>
<evidence type="ECO:0000256" key="8">
    <source>
        <dbReference type="ARBA" id="ARBA00023136"/>
    </source>
</evidence>
<dbReference type="Gene3D" id="1.20.120.1760">
    <property type="match status" value="1"/>
</dbReference>
<sequence>MKNSQVTANKEQVSNKILTVPNVISSIRLLMVPAFLILLFVGQKIAALVVYAIACSTDFLDGQIARRFNCVTKLGQLLDPAVDTLLMASGVVGTYLFCGLPLWVMIIVFAREIFMLCGGYWLLKYRHVRIPVIYPGKAATALLFFGMCLLFINEAGIWFVYAGVALQIAVTCYYVFQGIKALKTGDESNAY</sequence>
<dbReference type="EC" id="2.7.8.-" evidence="13"/>
<evidence type="ECO:0000256" key="6">
    <source>
        <dbReference type="ARBA" id="ARBA00022989"/>
    </source>
</evidence>
<dbReference type="GO" id="GO:0046474">
    <property type="term" value="P:glycerophospholipid biosynthetic process"/>
    <property type="evidence" value="ECO:0007669"/>
    <property type="project" value="TreeGrafter"/>
</dbReference>
<dbReference type="InterPro" id="IPR000462">
    <property type="entry name" value="CDP-OH_P_trans"/>
</dbReference>
<keyword evidence="10" id="KW-1208">Phospholipid metabolism</keyword>
<feature type="transmembrane region" description="Helical" evidence="12">
    <location>
        <begin position="30"/>
        <end position="56"/>
    </location>
</feature>
<keyword evidence="3" id="KW-0444">Lipid biosynthesis</keyword>
<feature type="transmembrane region" description="Helical" evidence="12">
    <location>
        <begin position="132"/>
        <end position="152"/>
    </location>
</feature>
<evidence type="ECO:0000256" key="4">
    <source>
        <dbReference type="ARBA" id="ARBA00022679"/>
    </source>
</evidence>
<evidence type="ECO:0000313" key="13">
    <source>
        <dbReference type="EMBL" id="MDO4841620.1"/>
    </source>
</evidence>
<comment type="caution">
    <text evidence="13">The sequence shown here is derived from an EMBL/GenBank/DDBJ whole genome shotgun (WGS) entry which is preliminary data.</text>
</comment>
<dbReference type="GO" id="GO:0008444">
    <property type="term" value="F:CDP-diacylglycerol-glycerol-3-phosphate 3-phosphatidyltransferase activity"/>
    <property type="evidence" value="ECO:0007669"/>
    <property type="project" value="InterPro"/>
</dbReference>
<dbReference type="PROSITE" id="PS00379">
    <property type="entry name" value="CDP_ALCOHOL_P_TRANSF"/>
    <property type="match status" value="1"/>
</dbReference>
<name>A0AA43U8X1_9ACTN</name>
<dbReference type="EMBL" id="JAUMVS010000034">
    <property type="protein sequence ID" value="MDO4841620.1"/>
    <property type="molecule type" value="Genomic_DNA"/>
</dbReference>
<keyword evidence="8 12" id="KW-0472">Membrane</keyword>
<dbReference type="InterPro" id="IPR048254">
    <property type="entry name" value="CDP_ALCOHOL_P_TRANSF_CS"/>
</dbReference>
<keyword evidence="6 12" id="KW-1133">Transmembrane helix</keyword>
<comment type="subcellular location">
    <subcellularLocation>
        <location evidence="1">Membrane</location>
        <topology evidence="1">Multi-pass membrane protein</topology>
    </subcellularLocation>
</comment>
<dbReference type="Proteomes" id="UP001168575">
    <property type="component" value="Unassembled WGS sequence"/>
</dbReference>
<evidence type="ECO:0000256" key="12">
    <source>
        <dbReference type="SAM" id="Phobius"/>
    </source>
</evidence>
<evidence type="ECO:0000256" key="7">
    <source>
        <dbReference type="ARBA" id="ARBA00023098"/>
    </source>
</evidence>
<evidence type="ECO:0000313" key="14">
    <source>
        <dbReference type="Proteomes" id="UP001168575"/>
    </source>
</evidence>
<dbReference type="AlphaFoldDB" id="A0AA43U8X1"/>
<protein>
    <submittedName>
        <fullName evidence="13">CDP-alcohol phosphatidyltransferase family protein</fullName>
        <ecNumber evidence="13">2.7.8.-</ecNumber>
    </submittedName>
</protein>
<dbReference type="PIRSF" id="PIRSF000847">
    <property type="entry name" value="Phos_ph_gly_syn"/>
    <property type="match status" value="1"/>
</dbReference>
<dbReference type="PANTHER" id="PTHR14269">
    <property type="entry name" value="CDP-DIACYLGLYCEROL--GLYCEROL-3-PHOSPHATE 3-PHOSPHATIDYLTRANSFERASE-RELATED"/>
    <property type="match status" value="1"/>
</dbReference>
<evidence type="ECO:0000256" key="5">
    <source>
        <dbReference type="ARBA" id="ARBA00022692"/>
    </source>
</evidence>
<keyword evidence="7" id="KW-0443">Lipid metabolism</keyword>
<evidence type="ECO:0000256" key="2">
    <source>
        <dbReference type="ARBA" id="ARBA00010441"/>
    </source>
</evidence>
<evidence type="ECO:0000256" key="11">
    <source>
        <dbReference type="RuleBase" id="RU003750"/>
    </source>
</evidence>
<dbReference type="InterPro" id="IPR004570">
    <property type="entry name" value="Phosphatidylglycerol_P_synth"/>
</dbReference>
<keyword evidence="9" id="KW-0594">Phospholipid biosynthesis</keyword>
<keyword evidence="14" id="KW-1185">Reference proteome</keyword>
<keyword evidence="4 11" id="KW-0808">Transferase</keyword>
<gene>
    <name evidence="13" type="ORF">Q3982_02970</name>
</gene>
<dbReference type="InterPro" id="IPR050324">
    <property type="entry name" value="CDP-alcohol_PTase-I"/>
</dbReference>
<evidence type="ECO:0000256" key="10">
    <source>
        <dbReference type="ARBA" id="ARBA00023264"/>
    </source>
</evidence>
<proteinExistence type="inferred from homology"/>
<comment type="similarity">
    <text evidence="2 11">Belongs to the CDP-alcohol phosphatidyltransferase class-I family.</text>
</comment>
<organism evidence="13 14">
    <name type="scientific">Phoenicibacter congonensis</name>
    <dbReference type="NCBI Taxonomy" id="1944646"/>
    <lineage>
        <taxon>Bacteria</taxon>
        <taxon>Bacillati</taxon>
        <taxon>Actinomycetota</taxon>
        <taxon>Coriobacteriia</taxon>
        <taxon>Eggerthellales</taxon>
        <taxon>Eggerthellaceae</taxon>
        <taxon>Phoenicibacter</taxon>
    </lineage>
</organism>
<feature type="transmembrane region" description="Helical" evidence="12">
    <location>
        <begin position="158"/>
        <end position="176"/>
    </location>
</feature>
<keyword evidence="5 12" id="KW-0812">Transmembrane</keyword>
<reference evidence="13" key="1">
    <citation type="submission" date="2023-07" db="EMBL/GenBank/DDBJ databases">
        <title>Between Cages and Wild: Unraveling the Impact of Captivity on Animal Microbiomes and Antimicrobial Resistance.</title>
        <authorList>
            <person name="Schmartz G.P."/>
            <person name="Rehner J."/>
            <person name="Schuff M.J."/>
            <person name="Becker S.L."/>
            <person name="Kravczyk M."/>
            <person name="Gurevich A."/>
            <person name="Francke R."/>
            <person name="Mueller R."/>
            <person name="Keller V."/>
            <person name="Keller A."/>
        </authorList>
    </citation>
    <scope>NUCLEOTIDE SEQUENCE</scope>
    <source>
        <strain evidence="13">S12M_St_49</strain>
    </source>
</reference>
<dbReference type="InterPro" id="IPR043130">
    <property type="entry name" value="CDP-OH_PTrfase_TM_dom"/>
</dbReference>